<accession>F4G1F5</accession>
<gene>
    <name evidence="1" type="ordered locus">Mcup_0663</name>
</gene>
<dbReference type="PATRIC" id="fig|1006006.8.peg.664"/>
<dbReference type="eggNOG" id="arCOG05919">
    <property type="taxonomic scope" value="Archaea"/>
</dbReference>
<protein>
    <recommendedName>
        <fullName evidence="3">HAD family hydrolase</fullName>
    </recommendedName>
</protein>
<evidence type="ECO:0000313" key="1">
    <source>
        <dbReference type="EMBL" id="AEB94768.1"/>
    </source>
</evidence>
<dbReference type="RefSeq" id="WP_013737266.1">
    <property type="nucleotide sequence ID" value="NC_015435.1"/>
</dbReference>
<dbReference type="GeneID" id="10492854"/>
<dbReference type="EMBL" id="CP002656">
    <property type="protein sequence ID" value="AEB94768.1"/>
    <property type="molecule type" value="Genomic_DNA"/>
</dbReference>
<dbReference type="SUPFAM" id="SSF56784">
    <property type="entry name" value="HAD-like"/>
    <property type="match status" value="1"/>
</dbReference>
<dbReference type="STRING" id="1006006.Mcup_0663"/>
<dbReference type="InterPro" id="IPR023214">
    <property type="entry name" value="HAD_sf"/>
</dbReference>
<reference evidence="1 2" key="1">
    <citation type="journal article" date="2011" name="J. Bacteriol.">
        <title>Complete genome sequence of Metallosphaera cuprina, a metal sulfide-oxidizing archaeon from a hot spring.</title>
        <authorList>
            <person name="Liu L.J."/>
            <person name="You X.Y."/>
            <person name="Zheng H."/>
            <person name="Wang S."/>
            <person name="Jiang C.Y."/>
            <person name="Liu S.J."/>
        </authorList>
    </citation>
    <scope>NUCLEOTIDE SEQUENCE [LARGE SCALE GENOMIC DNA]</scope>
    <source>
        <strain evidence="1 2">Ar-4</strain>
    </source>
</reference>
<dbReference type="InterPro" id="IPR036412">
    <property type="entry name" value="HAD-like_sf"/>
</dbReference>
<keyword evidence="2" id="KW-1185">Reference proteome</keyword>
<evidence type="ECO:0008006" key="3">
    <source>
        <dbReference type="Google" id="ProtNLM"/>
    </source>
</evidence>
<proteinExistence type="predicted"/>
<dbReference type="Pfam" id="PF00702">
    <property type="entry name" value="Hydrolase"/>
    <property type="match status" value="1"/>
</dbReference>
<dbReference type="KEGG" id="mcn:Mcup_0663"/>
<sequence>MEFGIWLDGVILNQDITDTLSSIYKGIQAKVEPSTEINPDWSDFYKKIRDRGKLFILSPFSKEITQGVLNSLGINESFVYNNGRTKPSKEPTERLVNEFKIDPLRLVIIGSSPLDLLSARFFDSRIKVACVVRRRDCSRYSPFVMAKNLHMLFESLNRLGLLD</sequence>
<dbReference type="Gene3D" id="3.40.50.1000">
    <property type="entry name" value="HAD superfamily/HAD-like"/>
    <property type="match status" value="1"/>
</dbReference>
<organism evidence="1 2">
    <name type="scientific">Metallosphaera cuprina (strain Ar-4)</name>
    <dbReference type="NCBI Taxonomy" id="1006006"/>
    <lineage>
        <taxon>Archaea</taxon>
        <taxon>Thermoproteota</taxon>
        <taxon>Thermoprotei</taxon>
        <taxon>Sulfolobales</taxon>
        <taxon>Sulfolobaceae</taxon>
        <taxon>Metallosphaera</taxon>
    </lineage>
</organism>
<dbReference type="HOGENOM" id="CLU_1623454_0_0_2"/>
<dbReference type="AlphaFoldDB" id="F4G1F5"/>
<name>F4G1F5_METCR</name>
<dbReference type="OrthoDB" id="34377at2157"/>
<evidence type="ECO:0000313" key="2">
    <source>
        <dbReference type="Proteomes" id="UP000007812"/>
    </source>
</evidence>
<dbReference type="Proteomes" id="UP000007812">
    <property type="component" value="Chromosome"/>
</dbReference>